<feature type="region of interest" description="Disordered" evidence="1">
    <location>
        <begin position="84"/>
        <end position="117"/>
    </location>
</feature>
<name>A0A1Y6LLK3_ZYMTR</name>
<evidence type="ECO:0000256" key="1">
    <source>
        <dbReference type="SAM" id="MobiDB-lite"/>
    </source>
</evidence>
<reference evidence="2 3" key="1">
    <citation type="submission" date="2016-10" db="EMBL/GenBank/DDBJ databases">
        <authorList>
            <person name="Varghese N."/>
        </authorList>
    </citation>
    <scope>NUCLEOTIDE SEQUENCE [LARGE SCALE GENOMIC DNA]</scope>
</reference>
<dbReference type="EMBL" id="LT882680">
    <property type="protein sequence ID" value="SMY24308.1"/>
    <property type="molecule type" value="Genomic_DNA"/>
</dbReference>
<evidence type="ECO:0000313" key="2">
    <source>
        <dbReference type="EMBL" id="SMY24308.1"/>
    </source>
</evidence>
<dbReference type="Proteomes" id="UP000215453">
    <property type="component" value="Chromosome 5"/>
</dbReference>
<dbReference type="AlphaFoldDB" id="A0A1Y6LLK3"/>
<proteinExistence type="predicted"/>
<gene>
    <name evidence="2" type="ORF">ZT1A5_G5749</name>
</gene>
<protein>
    <submittedName>
        <fullName evidence="2">Uncharacterized protein</fullName>
    </submittedName>
</protein>
<organism evidence="2 3">
    <name type="scientific">Zymoseptoria tritici ST99CH_1A5</name>
    <dbReference type="NCBI Taxonomy" id="1276529"/>
    <lineage>
        <taxon>Eukaryota</taxon>
        <taxon>Fungi</taxon>
        <taxon>Dikarya</taxon>
        <taxon>Ascomycota</taxon>
        <taxon>Pezizomycotina</taxon>
        <taxon>Dothideomycetes</taxon>
        <taxon>Dothideomycetidae</taxon>
        <taxon>Mycosphaerellales</taxon>
        <taxon>Mycosphaerellaceae</taxon>
        <taxon>Zymoseptoria</taxon>
    </lineage>
</organism>
<accession>A0A1Y6LLK3</accession>
<evidence type="ECO:0000313" key="3">
    <source>
        <dbReference type="Proteomes" id="UP000215453"/>
    </source>
</evidence>
<sequence length="117" mass="11975">MLGLGDRVGKPRGAAFGKQPALGECGMMESGMYGGMAEVAYDGILDGQYAGRRRAGLFIGDESARKLAVKECALGGCMSEGMPKEESAGICGGTVEDEDSGSSDHSCESDHSIGPGH</sequence>